<organism evidence="2 3">
    <name type="scientific">Sanguibacter keddieii (strain ATCC 51767 / DSM 10542 / NCFB 3025 / ST-74)</name>
    <dbReference type="NCBI Taxonomy" id="446469"/>
    <lineage>
        <taxon>Bacteria</taxon>
        <taxon>Bacillati</taxon>
        <taxon>Actinomycetota</taxon>
        <taxon>Actinomycetes</taxon>
        <taxon>Micrococcales</taxon>
        <taxon>Sanguibacteraceae</taxon>
        <taxon>Sanguibacter</taxon>
    </lineage>
</organism>
<dbReference type="STRING" id="446469.Sked_11260"/>
<dbReference type="AlphaFoldDB" id="D1BDK8"/>
<dbReference type="EMBL" id="CP001819">
    <property type="protein sequence ID" value="ACZ21070.1"/>
    <property type="molecule type" value="Genomic_DNA"/>
</dbReference>
<evidence type="ECO:0000313" key="3">
    <source>
        <dbReference type="Proteomes" id="UP000000322"/>
    </source>
</evidence>
<keyword evidence="1" id="KW-0175">Coiled coil</keyword>
<reference evidence="2 3" key="1">
    <citation type="journal article" date="2009" name="Stand. Genomic Sci.">
        <title>Complete genome sequence of Sanguibacter keddieii type strain (ST-74).</title>
        <authorList>
            <person name="Ivanova N."/>
            <person name="Sikorski J."/>
            <person name="Sims D."/>
            <person name="Brettin T."/>
            <person name="Detter J.C."/>
            <person name="Han C."/>
            <person name="Lapidus A."/>
            <person name="Copeland A."/>
            <person name="Glavina Del Rio T."/>
            <person name="Nolan M."/>
            <person name="Chen F."/>
            <person name="Lucas S."/>
            <person name="Tice H."/>
            <person name="Cheng J.F."/>
            <person name="Bruce D."/>
            <person name="Goodwin L."/>
            <person name="Pitluck S."/>
            <person name="Pati A."/>
            <person name="Mavromatis K."/>
            <person name="Chen A."/>
            <person name="Palaniappan K."/>
            <person name="D'haeseleer P."/>
            <person name="Chain P."/>
            <person name="Bristow J."/>
            <person name="Eisen J.A."/>
            <person name="Markowitz V."/>
            <person name="Hugenholtz P."/>
            <person name="Goker M."/>
            <person name="Pukall R."/>
            <person name="Klenk H.P."/>
            <person name="Kyrpides N.C."/>
        </authorList>
    </citation>
    <scope>NUCLEOTIDE SEQUENCE [LARGE SCALE GENOMIC DNA]</scope>
    <source>
        <strain evidence="3">ATCC 51767 / DSM 10542 / NCFB 3025 / ST-74</strain>
    </source>
</reference>
<gene>
    <name evidence="2" type="ordered locus">Sked_11260</name>
</gene>
<dbReference type="HOGENOM" id="CLU_078484_2_1_11"/>
<evidence type="ECO:0000313" key="2">
    <source>
        <dbReference type="EMBL" id="ACZ21070.1"/>
    </source>
</evidence>
<accession>D1BDK8</accession>
<dbReference type="eggNOG" id="COG0711">
    <property type="taxonomic scope" value="Bacteria"/>
</dbReference>
<dbReference type="KEGG" id="ske:Sked_11260"/>
<evidence type="ECO:0000256" key="1">
    <source>
        <dbReference type="SAM" id="Coils"/>
    </source>
</evidence>
<feature type="coiled-coil region" evidence="1">
    <location>
        <begin position="70"/>
        <end position="136"/>
    </location>
</feature>
<sequence length="175" mass="19237">MTPHDDHETFVEGEGAGVPAILDALTDLVERARTMPMSSSVLVNRNEALDLLDELREALPTQLTRADEVLSDADQVLEDAHSQAEELIETARRRAAELVASEQVVLQGQVQARELVAEAESTAARLRREADDYCDRRLAEFEIDLGKVLAQVHAGRDRLAERLDEAGAGAADQQR</sequence>
<protein>
    <recommendedName>
        <fullName evidence="4">Cell division initiation protein</fullName>
    </recommendedName>
</protein>
<name>D1BDK8_SANKS</name>
<evidence type="ECO:0008006" key="4">
    <source>
        <dbReference type="Google" id="ProtNLM"/>
    </source>
</evidence>
<proteinExistence type="predicted"/>
<keyword evidence="3" id="KW-1185">Reference proteome</keyword>
<dbReference type="Proteomes" id="UP000000322">
    <property type="component" value="Chromosome"/>
</dbReference>
<dbReference type="OrthoDB" id="3291843at2"/>
<dbReference type="RefSeq" id="WP_012866139.1">
    <property type="nucleotide sequence ID" value="NC_013521.1"/>
</dbReference>